<reference evidence="1" key="1">
    <citation type="submission" date="2015-06" db="UniProtKB">
        <authorList>
            <consortium name="EnsemblPlants"/>
        </authorList>
    </citation>
    <scope>IDENTIFICATION</scope>
</reference>
<evidence type="ECO:0000313" key="1">
    <source>
        <dbReference type="EnsemblPlants" id="ORGLA05G0204000.1"/>
    </source>
</evidence>
<dbReference type="OMA" id="CAIHSTI"/>
<keyword evidence="2" id="KW-1185">Reference proteome</keyword>
<dbReference type="EnsemblPlants" id="ORGLA05G0204000.1">
    <property type="protein sequence ID" value="ORGLA05G0204000.1"/>
    <property type="gene ID" value="ORGLA05G0204000"/>
</dbReference>
<accession>I1PXE2</accession>
<dbReference type="Proteomes" id="UP000007306">
    <property type="component" value="Chromosome 5"/>
</dbReference>
<sequence length="136" mass="15238">MWSAARGLRPSGGSDVGDGRAGLMWWQGRADEDRRSGINTAAAVAGALGTGHGHVNPMWQQLPRRRRPCKFVLRKGSMRCRLHICENDGGWLCCKVCAIHSTIHSTMHILQLGIMIFLLNNYHYVSQKKVCSIYFQ</sequence>
<dbReference type="HOGENOM" id="CLU_158374_0_0_1"/>
<dbReference type="Gramene" id="ORGLA05G0204000.1">
    <property type="protein sequence ID" value="ORGLA05G0204000.1"/>
    <property type="gene ID" value="ORGLA05G0204000"/>
</dbReference>
<protein>
    <submittedName>
        <fullName evidence="1">Uncharacterized protein</fullName>
    </submittedName>
</protein>
<name>I1PXE2_ORYGL</name>
<evidence type="ECO:0000313" key="2">
    <source>
        <dbReference type="Proteomes" id="UP000007306"/>
    </source>
</evidence>
<reference evidence="1 2" key="2">
    <citation type="submission" date="2018-04" db="EMBL/GenBank/DDBJ databases">
        <title>OglaRS2 (Oryza glaberrima Reference Sequence Version 2).</title>
        <authorList>
            <person name="Zhang J."/>
            <person name="Kudrna D."/>
            <person name="Lee S."/>
            <person name="Talag J."/>
            <person name="Rajasekar S."/>
            <person name="Wing R.A."/>
        </authorList>
    </citation>
    <scope>NUCLEOTIDE SEQUENCE [LARGE SCALE GENOMIC DNA]</scope>
    <source>
        <strain evidence="1 2">cv. IRGC 96717</strain>
    </source>
</reference>
<organism evidence="1 2">
    <name type="scientific">Oryza glaberrima</name>
    <name type="common">African rice</name>
    <dbReference type="NCBI Taxonomy" id="4538"/>
    <lineage>
        <taxon>Eukaryota</taxon>
        <taxon>Viridiplantae</taxon>
        <taxon>Streptophyta</taxon>
        <taxon>Embryophyta</taxon>
        <taxon>Tracheophyta</taxon>
        <taxon>Spermatophyta</taxon>
        <taxon>Magnoliopsida</taxon>
        <taxon>Liliopsida</taxon>
        <taxon>Poales</taxon>
        <taxon>Poaceae</taxon>
        <taxon>BOP clade</taxon>
        <taxon>Oryzoideae</taxon>
        <taxon>Oryzeae</taxon>
        <taxon>Oryzinae</taxon>
        <taxon>Oryza</taxon>
    </lineage>
</organism>
<dbReference type="AlphaFoldDB" id="I1PXE2"/>
<proteinExistence type="predicted"/>